<keyword evidence="2" id="KW-0812">Transmembrane</keyword>
<keyword evidence="2" id="KW-1133">Transmembrane helix</keyword>
<proteinExistence type="predicted"/>
<gene>
    <name evidence="3" type="ORF">DDZ16_09215</name>
</gene>
<feature type="transmembrane region" description="Helical" evidence="2">
    <location>
        <begin position="6"/>
        <end position="30"/>
    </location>
</feature>
<keyword evidence="4" id="KW-1185">Reference proteome</keyword>
<evidence type="ECO:0000313" key="4">
    <source>
        <dbReference type="Proteomes" id="UP000244956"/>
    </source>
</evidence>
<dbReference type="Proteomes" id="UP000244956">
    <property type="component" value="Unassembled WGS sequence"/>
</dbReference>
<protein>
    <submittedName>
        <fullName evidence="3">DUF4834 domain-containing protein</fullName>
    </submittedName>
</protein>
<reference evidence="3 4" key="1">
    <citation type="submission" date="2018-05" db="EMBL/GenBank/DDBJ databases">
        <title>Marinilabilia rubrum sp. nov., isolated from saltern sediment.</title>
        <authorList>
            <person name="Zhang R."/>
        </authorList>
    </citation>
    <scope>NUCLEOTIDE SEQUENCE [LARGE SCALE GENOMIC DNA]</scope>
    <source>
        <strain evidence="3 4">WTE16</strain>
    </source>
</reference>
<dbReference type="Pfam" id="PF16118">
    <property type="entry name" value="DUF4834"/>
    <property type="match status" value="1"/>
</dbReference>
<dbReference type="RefSeq" id="WP_109264155.1">
    <property type="nucleotide sequence ID" value="NZ_QEWP01000006.1"/>
</dbReference>
<evidence type="ECO:0000313" key="3">
    <source>
        <dbReference type="EMBL" id="PWD99615.1"/>
    </source>
</evidence>
<organism evidence="3 4">
    <name type="scientific">Marinilabilia rubra</name>
    <dbReference type="NCBI Taxonomy" id="2162893"/>
    <lineage>
        <taxon>Bacteria</taxon>
        <taxon>Pseudomonadati</taxon>
        <taxon>Bacteroidota</taxon>
        <taxon>Bacteroidia</taxon>
        <taxon>Marinilabiliales</taxon>
        <taxon>Marinilabiliaceae</taxon>
        <taxon>Marinilabilia</taxon>
    </lineage>
</organism>
<sequence>MGTLLKIILFAVLFYYIFKGIFRFLFPFLLSNQAKKMQRKQEEAQRDYFNKQKHEEGKVTIEYDSSQKQSNKKNHGNTGEYVDYEEVK</sequence>
<dbReference type="EMBL" id="QEWP01000006">
    <property type="protein sequence ID" value="PWD99615.1"/>
    <property type="molecule type" value="Genomic_DNA"/>
</dbReference>
<keyword evidence="2" id="KW-0472">Membrane</keyword>
<feature type="compositionally biased region" description="Basic and acidic residues" evidence="1">
    <location>
        <begin position="41"/>
        <end position="61"/>
    </location>
</feature>
<dbReference type="OrthoDB" id="1122090at2"/>
<name>A0A2U2B974_9BACT</name>
<dbReference type="AlphaFoldDB" id="A0A2U2B974"/>
<accession>A0A2U2B974</accession>
<dbReference type="InterPro" id="IPR032272">
    <property type="entry name" value="DUF4834"/>
</dbReference>
<comment type="caution">
    <text evidence="3">The sequence shown here is derived from an EMBL/GenBank/DDBJ whole genome shotgun (WGS) entry which is preliminary data.</text>
</comment>
<feature type="region of interest" description="Disordered" evidence="1">
    <location>
        <begin position="41"/>
        <end position="88"/>
    </location>
</feature>
<evidence type="ECO:0000256" key="1">
    <source>
        <dbReference type="SAM" id="MobiDB-lite"/>
    </source>
</evidence>
<evidence type="ECO:0000256" key="2">
    <source>
        <dbReference type="SAM" id="Phobius"/>
    </source>
</evidence>